<dbReference type="AlphaFoldDB" id="A0A0L0T2T7"/>
<feature type="compositionally biased region" description="Basic residues" evidence="1">
    <location>
        <begin position="73"/>
        <end position="82"/>
    </location>
</feature>
<keyword evidence="2" id="KW-0472">Membrane</keyword>
<gene>
    <name evidence="3" type="ORF">AMAG_19950</name>
</gene>
<dbReference type="EMBL" id="GG745359">
    <property type="protein sequence ID" value="KNE69046.1"/>
    <property type="molecule type" value="Genomic_DNA"/>
</dbReference>
<reference evidence="4" key="2">
    <citation type="submission" date="2009-11" db="EMBL/GenBank/DDBJ databases">
        <title>The Genome Sequence of Allomyces macrogynus strain ATCC 38327.</title>
        <authorList>
            <consortium name="The Broad Institute Genome Sequencing Platform"/>
            <person name="Russ C."/>
            <person name="Cuomo C."/>
            <person name="Shea T."/>
            <person name="Young S.K."/>
            <person name="Zeng Q."/>
            <person name="Koehrsen M."/>
            <person name="Haas B."/>
            <person name="Borodovsky M."/>
            <person name="Guigo R."/>
            <person name="Alvarado L."/>
            <person name="Berlin A."/>
            <person name="Borenstein D."/>
            <person name="Chen Z."/>
            <person name="Engels R."/>
            <person name="Freedman E."/>
            <person name="Gellesch M."/>
            <person name="Goldberg J."/>
            <person name="Griggs A."/>
            <person name="Gujja S."/>
            <person name="Heiman D."/>
            <person name="Hepburn T."/>
            <person name="Howarth C."/>
            <person name="Jen D."/>
            <person name="Larson L."/>
            <person name="Lewis B."/>
            <person name="Mehta T."/>
            <person name="Park D."/>
            <person name="Pearson M."/>
            <person name="Roberts A."/>
            <person name="Saif S."/>
            <person name="Shenoy N."/>
            <person name="Sisk P."/>
            <person name="Stolte C."/>
            <person name="Sykes S."/>
            <person name="Walk T."/>
            <person name="White J."/>
            <person name="Yandava C."/>
            <person name="Burger G."/>
            <person name="Gray M.W."/>
            <person name="Holland P.W.H."/>
            <person name="King N."/>
            <person name="Lang F.B.F."/>
            <person name="Roger A.J."/>
            <person name="Ruiz-Trillo I."/>
            <person name="Lander E."/>
            <person name="Nusbaum C."/>
        </authorList>
    </citation>
    <scope>NUCLEOTIDE SEQUENCE [LARGE SCALE GENOMIC DNA]</scope>
    <source>
        <strain evidence="4">ATCC 38327</strain>
    </source>
</reference>
<proteinExistence type="predicted"/>
<keyword evidence="2" id="KW-0812">Transmembrane</keyword>
<evidence type="ECO:0000313" key="3">
    <source>
        <dbReference type="EMBL" id="KNE69046.1"/>
    </source>
</evidence>
<accession>A0A0L0T2T7</accession>
<feature type="region of interest" description="Disordered" evidence="1">
    <location>
        <begin position="13"/>
        <end position="40"/>
    </location>
</feature>
<dbReference type="Proteomes" id="UP000054350">
    <property type="component" value="Unassembled WGS sequence"/>
</dbReference>
<keyword evidence="2" id="KW-1133">Transmembrane helix</keyword>
<feature type="transmembrane region" description="Helical" evidence="2">
    <location>
        <begin position="50"/>
        <end position="69"/>
    </location>
</feature>
<organism evidence="3 4">
    <name type="scientific">Allomyces macrogynus (strain ATCC 38327)</name>
    <name type="common">Allomyces javanicus var. macrogynus</name>
    <dbReference type="NCBI Taxonomy" id="578462"/>
    <lineage>
        <taxon>Eukaryota</taxon>
        <taxon>Fungi</taxon>
        <taxon>Fungi incertae sedis</taxon>
        <taxon>Blastocladiomycota</taxon>
        <taxon>Blastocladiomycetes</taxon>
        <taxon>Blastocladiales</taxon>
        <taxon>Blastocladiaceae</taxon>
        <taxon>Allomyces</taxon>
    </lineage>
</organism>
<feature type="compositionally biased region" description="Low complexity" evidence="1">
    <location>
        <begin position="110"/>
        <end position="122"/>
    </location>
</feature>
<reference evidence="3 4" key="1">
    <citation type="submission" date="2009-11" db="EMBL/GenBank/DDBJ databases">
        <title>Annotation of Allomyces macrogynus ATCC 38327.</title>
        <authorList>
            <consortium name="The Broad Institute Genome Sequencing Platform"/>
            <person name="Russ C."/>
            <person name="Cuomo C."/>
            <person name="Burger G."/>
            <person name="Gray M.W."/>
            <person name="Holland P.W.H."/>
            <person name="King N."/>
            <person name="Lang F.B.F."/>
            <person name="Roger A.J."/>
            <person name="Ruiz-Trillo I."/>
            <person name="Young S.K."/>
            <person name="Zeng Q."/>
            <person name="Gargeya S."/>
            <person name="Fitzgerald M."/>
            <person name="Haas B."/>
            <person name="Abouelleil A."/>
            <person name="Alvarado L."/>
            <person name="Arachchi H.M."/>
            <person name="Berlin A."/>
            <person name="Chapman S.B."/>
            <person name="Gearin G."/>
            <person name="Goldberg J."/>
            <person name="Griggs A."/>
            <person name="Gujja S."/>
            <person name="Hansen M."/>
            <person name="Heiman D."/>
            <person name="Howarth C."/>
            <person name="Larimer J."/>
            <person name="Lui A."/>
            <person name="MacDonald P.J.P."/>
            <person name="McCowen C."/>
            <person name="Montmayeur A."/>
            <person name="Murphy C."/>
            <person name="Neiman D."/>
            <person name="Pearson M."/>
            <person name="Priest M."/>
            <person name="Roberts A."/>
            <person name="Saif S."/>
            <person name="Shea T."/>
            <person name="Sisk P."/>
            <person name="Stolte C."/>
            <person name="Sykes S."/>
            <person name="Wortman J."/>
            <person name="Nusbaum C."/>
            <person name="Birren B."/>
        </authorList>
    </citation>
    <scope>NUCLEOTIDE SEQUENCE [LARGE SCALE GENOMIC DNA]</scope>
    <source>
        <strain evidence="3 4">ATCC 38327</strain>
    </source>
</reference>
<evidence type="ECO:0000256" key="1">
    <source>
        <dbReference type="SAM" id="MobiDB-lite"/>
    </source>
</evidence>
<evidence type="ECO:0000313" key="4">
    <source>
        <dbReference type="Proteomes" id="UP000054350"/>
    </source>
</evidence>
<name>A0A0L0T2T7_ALLM3</name>
<evidence type="ECO:0000256" key="2">
    <source>
        <dbReference type="SAM" id="Phobius"/>
    </source>
</evidence>
<sequence>MGQLLMSVATVVDAGPATRDTPAPSRHLENPDQPAIYNAPRPAPRCPGHIAAIIGVLVALLALKVYYTIKRRRQRQQRHRVYHQPPPDTSTPHPRTKDAPTPTQSPVPSGPAASRAGSALSPDTTEPAMRVPVSPWLFRYNDYTGKGRIGEGWTKWTAARW</sequence>
<keyword evidence="4" id="KW-1185">Reference proteome</keyword>
<feature type="region of interest" description="Disordered" evidence="1">
    <location>
        <begin position="73"/>
        <end position="127"/>
    </location>
</feature>
<protein>
    <submittedName>
        <fullName evidence="3">Uncharacterized protein</fullName>
    </submittedName>
</protein>
<dbReference type="VEuPathDB" id="FungiDB:AMAG_19950"/>